<protein>
    <submittedName>
        <fullName evidence="2">Uncharacterized protein</fullName>
    </submittedName>
</protein>
<keyword evidence="1" id="KW-0472">Membrane</keyword>
<proteinExistence type="predicted"/>
<evidence type="ECO:0000313" key="2">
    <source>
        <dbReference type="EMBL" id="MPC61865.1"/>
    </source>
</evidence>
<organism evidence="2 3">
    <name type="scientific">Portunus trituberculatus</name>
    <name type="common">Swimming crab</name>
    <name type="synonym">Neptunus trituberculatus</name>
    <dbReference type="NCBI Taxonomy" id="210409"/>
    <lineage>
        <taxon>Eukaryota</taxon>
        <taxon>Metazoa</taxon>
        <taxon>Ecdysozoa</taxon>
        <taxon>Arthropoda</taxon>
        <taxon>Crustacea</taxon>
        <taxon>Multicrustacea</taxon>
        <taxon>Malacostraca</taxon>
        <taxon>Eumalacostraca</taxon>
        <taxon>Eucarida</taxon>
        <taxon>Decapoda</taxon>
        <taxon>Pleocyemata</taxon>
        <taxon>Brachyura</taxon>
        <taxon>Eubrachyura</taxon>
        <taxon>Portunoidea</taxon>
        <taxon>Portunidae</taxon>
        <taxon>Portuninae</taxon>
        <taxon>Portunus</taxon>
    </lineage>
</organism>
<keyword evidence="1" id="KW-0812">Transmembrane</keyword>
<accession>A0A5B7GWW7</accession>
<reference evidence="2 3" key="1">
    <citation type="submission" date="2019-05" db="EMBL/GenBank/DDBJ databases">
        <title>Another draft genome of Portunus trituberculatus and its Hox gene families provides insights of decapod evolution.</title>
        <authorList>
            <person name="Jeong J.-H."/>
            <person name="Song I."/>
            <person name="Kim S."/>
            <person name="Choi T."/>
            <person name="Kim D."/>
            <person name="Ryu S."/>
            <person name="Kim W."/>
        </authorList>
    </citation>
    <scope>NUCLEOTIDE SEQUENCE [LARGE SCALE GENOMIC DNA]</scope>
    <source>
        <tissue evidence="2">Muscle</tissue>
    </source>
</reference>
<dbReference type="AlphaFoldDB" id="A0A5B7GWW7"/>
<comment type="caution">
    <text evidence="2">The sequence shown here is derived from an EMBL/GenBank/DDBJ whole genome shotgun (WGS) entry which is preliminary data.</text>
</comment>
<keyword evidence="3" id="KW-1185">Reference proteome</keyword>
<dbReference type="EMBL" id="VSRR010019032">
    <property type="protein sequence ID" value="MPC61865.1"/>
    <property type="molecule type" value="Genomic_DNA"/>
</dbReference>
<evidence type="ECO:0000313" key="3">
    <source>
        <dbReference type="Proteomes" id="UP000324222"/>
    </source>
</evidence>
<sequence length="116" mass="12923">MRVVVVVVVAVLVIGMVLVVTVVVLVVVVVVEVICSNGLKVDILRNRCGRTNFPTLRRTHVRRSDGVVSQDREARTRLRRHTDEPARRCFHLCCLLLLVASLDPSAAEQRLNQSAD</sequence>
<dbReference type="Proteomes" id="UP000324222">
    <property type="component" value="Unassembled WGS sequence"/>
</dbReference>
<feature type="transmembrane region" description="Helical" evidence="1">
    <location>
        <begin position="6"/>
        <end position="35"/>
    </location>
</feature>
<evidence type="ECO:0000256" key="1">
    <source>
        <dbReference type="SAM" id="Phobius"/>
    </source>
</evidence>
<keyword evidence="1" id="KW-1133">Transmembrane helix</keyword>
<name>A0A5B7GWW7_PORTR</name>
<gene>
    <name evidence="2" type="ORF">E2C01_055942</name>
</gene>